<name>A0A919PMR5_9ACTN</name>
<organism evidence="1 2">
    <name type="scientific">Dactylosporangium siamense</name>
    <dbReference type="NCBI Taxonomy" id="685454"/>
    <lineage>
        <taxon>Bacteria</taxon>
        <taxon>Bacillati</taxon>
        <taxon>Actinomycetota</taxon>
        <taxon>Actinomycetes</taxon>
        <taxon>Micromonosporales</taxon>
        <taxon>Micromonosporaceae</taxon>
        <taxon>Dactylosporangium</taxon>
    </lineage>
</organism>
<gene>
    <name evidence="1" type="ORF">Dsi01nite_048550</name>
</gene>
<sequence>MIDHPVAVRAQHVPLEVAAQGAQRVVSITDRVWFKVKTSQHRAAVHRLDPVHEHNAVISAGSAWWWIGAAGTRKADSGNDDFYAQLEAECGRAGKGTGRVSSLHLLPRDVDVKRLKAELATQVVVGIRDIVCRMVANSIRAGSTWSARLQRHEISVLVRARDGEAYIAVVAESFIDPNFLAVVLRAVPGVDSADWLEEPGGAMGIQPGFGQIVRSAIIPTEYQAKIVEQYGVGTER</sequence>
<dbReference type="AlphaFoldDB" id="A0A919PMR5"/>
<evidence type="ECO:0000313" key="2">
    <source>
        <dbReference type="Proteomes" id="UP000660611"/>
    </source>
</evidence>
<reference evidence="1" key="1">
    <citation type="submission" date="2021-01" db="EMBL/GenBank/DDBJ databases">
        <title>Whole genome shotgun sequence of Dactylosporangium siamense NBRC 106093.</title>
        <authorList>
            <person name="Komaki H."/>
            <person name="Tamura T."/>
        </authorList>
    </citation>
    <scope>NUCLEOTIDE SEQUENCE</scope>
    <source>
        <strain evidence="1">NBRC 106093</strain>
    </source>
</reference>
<keyword evidence="2" id="KW-1185">Reference proteome</keyword>
<proteinExistence type="predicted"/>
<dbReference type="Proteomes" id="UP000660611">
    <property type="component" value="Unassembled WGS sequence"/>
</dbReference>
<comment type="caution">
    <text evidence="1">The sequence shown here is derived from an EMBL/GenBank/DDBJ whole genome shotgun (WGS) entry which is preliminary data.</text>
</comment>
<dbReference type="EMBL" id="BONQ01000077">
    <property type="protein sequence ID" value="GIG46814.1"/>
    <property type="molecule type" value="Genomic_DNA"/>
</dbReference>
<evidence type="ECO:0000313" key="1">
    <source>
        <dbReference type="EMBL" id="GIG46814.1"/>
    </source>
</evidence>
<accession>A0A919PMR5</accession>
<protein>
    <submittedName>
        <fullName evidence="1">Uncharacterized protein</fullName>
    </submittedName>
</protein>